<evidence type="ECO:0000313" key="1">
    <source>
        <dbReference type="EMBL" id="PHM45053.1"/>
    </source>
</evidence>
<dbReference type="AlphaFoldDB" id="A0A1I3KHC4"/>
<evidence type="ECO:0000313" key="2">
    <source>
        <dbReference type="EMBL" id="SFI71921.1"/>
    </source>
</evidence>
<reference evidence="3" key="2">
    <citation type="submission" date="2016-10" db="EMBL/GenBank/DDBJ databases">
        <authorList>
            <person name="Varghese N."/>
            <person name="Submissions S."/>
        </authorList>
    </citation>
    <scope>NUCLEOTIDE SEQUENCE [LARGE SCALE GENOMIC DNA]</scope>
    <source>
        <strain evidence="3">DSM 17908</strain>
    </source>
</reference>
<dbReference type="Proteomes" id="UP000198919">
    <property type="component" value="Unassembled WGS sequence"/>
</dbReference>
<name>A0A1I3KHC4_9GAMM</name>
<evidence type="ECO:0000313" key="3">
    <source>
        <dbReference type="Proteomes" id="UP000198919"/>
    </source>
</evidence>
<dbReference type="RefSeq" id="WP_092508028.1">
    <property type="nucleotide sequence ID" value="NZ_CAWNQB010000023.1"/>
</dbReference>
<accession>A0A1I3KHC4</accession>
<organism evidence="2 3">
    <name type="scientific">Xenorhabdus mauleonii</name>
    <dbReference type="NCBI Taxonomy" id="351675"/>
    <lineage>
        <taxon>Bacteria</taxon>
        <taxon>Pseudomonadati</taxon>
        <taxon>Pseudomonadota</taxon>
        <taxon>Gammaproteobacteria</taxon>
        <taxon>Enterobacterales</taxon>
        <taxon>Morganellaceae</taxon>
        <taxon>Xenorhabdus</taxon>
    </lineage>
</organism>
<sequence>MPFFNFFNRTYTISTTSTTPMTPATPTTLTVGVSQGDIVCGLNEERKRYVRDYAPFRLANIDNNLPIINVIPSIIDLYTFPLEIERSAQKKNVERRAFNMELPKQLPFKNSLNTYLKHSKYQSVLSSEYSDKYYRRKCKGGLSWVLMGQDPIAQKIKIHFILDGIDFKSVTRKNRKIEWGYHVTGSELRWLYRNRNHPNLKRKVQFWFQGEPSVPPWEREESKEVWQNYFPCSEDIHF</sequence>
<reference evidence="1 4" key="3">
    <citation type="journal article" date="2017" name="Nat. Microbiol.">
        <title>Natural product diversity associated with the nematode symbionts Photorhabdus and Xenorhabdus.</title>
        <authorList>
            <person name="Tobias N.J."/>
            <person name="Wolff H."/>
            <person name="Djahanschiri B."/>
            <person name="Grundmann F."/>
            <person name="Kronenwerth M."/>
            <person name="Shi Y.M."/>
            <person name="Simonyi S."/>
            <person name="Grun P."/>
            <person name="Shapiro-Ilan D."/>
            <person name="Pidot S.J."/>
            <person name="Stinear T.P."/>
            <person name="Ebersberger I."/>
            <person name="Bode H.B."/>
        </authorList>
    </citation>
    <scope>NUCLEOTIDE SEQUENCE [LARGE SCALE GENOMIC DNA]</scope>
    <source>
        <strain evidence="1 4">DSM 17908</strain>
    </source>
</reference>
<dbReference type="EMBL" id="FORG01000003">
    <property type="protein sequence ID" value="SFI71921.1"/>
    <property type="molecule type" value="Genomic_DNA"/>
</dbReference>
<reference evidence="2" key="1">
    <citation type="submission" date="2016-10" db="EMBL/GenBank/DDBJ databases">
        <authorList>
            <person name="de Groot N.N."/>
        </authorList>
    </citation>
    <scope>NUCLEOTIDE SEQUENCE [LARGE SCALE GENOMIC DNA]</scope>
    <source>
        <strain evidence="2">DSM 17908</strain>
    </source>
</reference>
<evidence type="ECO:0000313" key="4">
    <source>
        <dbReference type="Proteomes" id="UP000224607"/>
    </source>
</evidence>
<protein>
    <submittedName>
        <fullName evidence="1">T3SS effector protein EspK</fullName>
    </submittedName>
</protein>
<dbReference type="OrthoDB" id="8451383at2"/>
<dbReference type="EMBL" id="NITY01000003">
    <property type="protein sequence ID" value="PHM45053.1"/>
    <property type="molecule type" value="Genomic_DNA"/>
</dbReference>
<dbReference type="STRING" id="351675.SAMN05421680_10387"/>
<dbReference type="Proteomes" id="UP000224607">
    <property type="component" value="Unassembled WGS sequence"/>
</dbReference>
<proteinExistence type="predicted"/>
<keyword evidence="4" id="KW-1185">Reference proteome</keyword>
<gene>
    <name evidence="2" type="ORF">SAMN05421680_10387</name>
    <name evidence="1" type="ORF">Xmau_01258</name>
</gene>